<dbReference type="InterPro" id="IPR002347">
    <property type="entry name" value="SDR_fam"/>
</dbReference>
<evidence type="ECO:0000313" key="3">
    <source>
        <dbReference type="EMBL" id="KAK7045973.1"/>
    </source>
</evidence>
<dbReference type="Gene3D" id="3.40.50.720">
    <property type="entry name" value="NAD(P)-binding Rossmann-like Domain"/>
    <property type="match status" value="1"/>
</dbReference>
<dbReference type="PRINTS" id="PR00081">
    <property type="entry name" value="GDHRDH"/>
</dbReference>
<dbReference type="AlphaFoldDB" id="A0AAW0D2V7"/>
<dbReference type="PANTHER" id="PTHR24320:SF154">
    <property type="entry name" value="OXIDOREDUCTASE, SHORT-CHAIN DEHYDROGENASE_REDUCTASE FAMILY (AFU_ORTHOLOGUE AFUA_2G04560)"/>
    <property type="match status" value="1"/>
</dbReference>
<accession>A0AAW0D2V7</accession>
<evidence type="ECO:0000256" key="2">
    <source>
        <dbReference type="ARBA" id="ARBA00023002"/>
    </source>
</evidence>
<dbReference type="EMBL" id="JAYKXP010000022">
    <property type="protein sequence ID" value="KAK7045973.1"/>
    <property type="molecule type" value="Genomic_DNA"/>
</dbReference>
<name>A0AAW0D2V7_9AGAR</name>
<proteinExistence type="inferred from homology"/>
<dbReference type="EC" id="1.3.1.33" evidence="3"/>
<reference evidence="3 4" key="1">
    <citation type="submission" date="2024-01" db="EMBL/GenBank/DDBJ databases">
        <title>A draft genome for a cacao thread blight-causing isolate of Paramarasmius palmivorus.</title>
        <authorList>
            <person name="Baruah I.K."/>
            <person name="Bukari Y."/>
            <person name="Amoako-Attah I."/>
            <person name="Meinhardt L.W."/>
            <person name="Bailey B.A."/>
            <person name="Cohen S.P."/>
        </authorList>
    </citation>
    <scope>NUCLEOTIDE SEQUENCE [LARGE SCALE GENOMIC DNA]</scope>
    <source>
        <strain evidence="3 4">GH-12</strain>
    </source>
</reference>
<dbReference type="GO" id="GO:0016630">
    <property type="term" value="F:protochlorophyllide reductase activity"/>
    <property type="evidence" value="ECO:0007669"/>
    <property type="project" value="UniProtKB-EC"/>
</dbReference>
<dbReference type="Proteomes" id="UP001383192">
    <property type="component" value="Unassembled WGS sequence"/>
</dbReference>
<dbReference type="Pfam" id="PF00106">
    <property type="entry name" value="adh_short"/>
    <property type="match status" value="1"/>
</dbReference>
<dbReference type="SUPFAM" id="SSF51735">
    <property type="entry name" value="NAD(P)-binding Rossmann-fold domains"/>
    <property type="match status" value="1"/>
</dbReference>
<comment type="caution">
    <text evidence="3">The sequence shown here is derived from an EMBL/GenBank/DDBJ whole genome shotgun (WGS) entry which is preliminary data.</text>
</comment>
<keyword evidence="2 3" id="KW-0560">Oxidoreductase</keyword>
<protein>
    <submittedName>
        <fullName evidence="3">Short-chain alcohol dehydrogenase</fullName>
        <ecNumber evidence="3">1.3.1.33</ecNumber>
    </submittedName>
</protein>
<sequence length="650" mass="71927">MVSDSKQFNPETDIASLSGKVFFITGGTAGIGKSSILQLSKHQPAHIYFSGRDSRKAQAVIEEVKSQVPDAPITFIECDLASLQSVKKAADEFVSLSTRLDVLMCNAGVMALPPGLTKDGYEIQFGTNHLGHALLIKSLLPTLIRTAEQPNSDVRVVILSSQAYLTHPTGGIIFKDLHTPQDMAIFGAMTRYSQSKLANLLYAAELARRYPNITSVSIHPGIVKTELMHGASSAMQKLSAVWRMVSPEQGAHNQVWASTCEKSKLVNGAYYEPVGKLTEKCREGKSSQLAERLWDWTEAELKIHLDETIGVYKTVVLKIRGKHSKQNSTHIISTLSPSQLLPTDFCDLSGGLTSATLCLKKGRKPETGDSSGSEQVGKREIGGGERVEKVIQDRTLFTITYAPNTTPMEDYQVRIPICFPPTAQGFLYYHQPGPHAPLAASRLKFRVCDSLRSFHDGQDLRRPSGSIWGVSMWTMLRMGVADALVEQGMIDGRRLDKFRALAIAMHDYLVPQPTTISICYTLGQPFRLTVRHTGSYEARICVAGEDSLAFLRLTSVERLSTAMRRYAPVRGTGHRGDNVEMMVCLDHKPTDTLRPLFLRLAEELPRPYEGFIRKGMVLPYVAIPPRSKRGRIHTIEDALTILLKQHQDGV</sequence>
<evidence type="ECO:0000256" key="1">
    <source>
        <dbReference type="ARBA" id="ARBA00006484"/>
    </source>
</evidence>
<gene>
    <name evidence="3" type="primary">RDH1_2</name>
    <name evidence="3" type="ORF">VNI00_006968</name>
</gene>
<dbReference type="PANTHER" id="PTHR24320">
    <property type="entry name" value="RETINOL DEHYDROGENASE"/>
    <property type="match status" value="1"/>
</dbReference>
<evidence type="ECO:0000313" key="4">
    <source>
        <dbReference type="Proteomes" id="UP001383192"/>
    </source>
</evidence>
<keyword evidence="4" id="KW-1185">Reference proteome</keyword>
<comment type="similarity">
    <text evidence="1">Belongs to the short-chain dehydrogenases/reductases (SDR) family.</text>
</comment>
<organism evidence="3 4">
    <name type="scientific">Paramarasmius palmivorus</name>
    <dbReference type="NCBI Taxonomy" id="297713"/>
    <lineage>
        <taxon>Eukaryota</taxon>
        <taxon>Fungi</taxon>
        <taxon>Dikarya</taxon>
        <taxon>Basidiomycota</taxon>
        <taxon>Agaricomycotina</taxon>
        <taxon>Agaricomycetes</taxon>
        <taxon>Agaricomycetidae</taxon>
        <taxon>Agaricales</taxon>
        <taxon>Marasmiineae</taxon>
        <taxon>Marasmiaceae</taxon>
        <taxon>Paramarasmius</taxon>
    </lineage>
</organism>
<dbReference type="InterPro" id="IPR036291">
    <property type="entry name" value="NAD(P)-bd_dom_sf"/>
</dbReference>